<name>I1ZI81_SCHMD</name>
<sequence length="55" mass="6191">MSGFNLSENNNNKNLDENIKLFSICSCSCLFISVCALLSYFSLLQSLNFDITFLT</sequence>
<dbReference type="AlphaFoldDB" id="I1ZI81"/>
<organism evidence="2">
    <name type="scientific">Schmidtea mediterranea</name>
    <name type="common">Freshwater planarian flatworm</name>
    <dbReference type="NCBI Taxonomy" id="79327"/>
    <lineage>
        <taxon>Eukaryota</taxon>
        <taxon>Metazoa</taxon>
        <taxon>Spiralia</taxon>
        <taxon>Lophotrochozoa</taxon>
        <taxon>Platyhelminthes</taxon>
        <taxon>Rhabditophora</taxon>
        <taxon>Seriata</taxon>
        <taxon>Tricladida</taxon>
        <taxon>Continenticola</taxon>
        <taxon>Geoplanoidea</taxon>
        <taxon>Dugesiidae</taxon>
        <taxon>Schmidtea</taxon>
    </lineage>
</organism>
<feature type="transmembrane region" description="Helical" evidence="1">
    <location>
        <begin position="21"/>
        <end position="43"/>
    </location>
</feature>
<dbReference type="EMBL" id="JX010492">
    <property type="protein sequence ID" value="AFJ24735.1"/>
    <property type="molecule type" value="mRNA"/>
</dbReference>
<evidence type="ECO:0000313" key="2">
    <source>
        <dbReference type="EMBL" id="AFJ24735.1"/>
    </source>
</evidence>
<protein>
    <submittedName>
        <fullName evidence="2">Uncharacterized protein</fullName>
    </submittedName>
</protein>
<evidence type="ECO:0000256" key="1">
    <source>
        <dbReference type="SAM" id="Phobius"/>
    </source>
</evidence>
<proteinExistence type="evidence at transcript level"/>
<keyword evidence="1" id="KW-0472">Membrane</keyword>
<keyword evidence="1" id="KW-1133">Transmembrane helix</keyword>
<accession>I1ZI81</accession>
<keyword evidence="1" id="KW-0812">Transmembrane</keyword>
<reference evidence="2" key="1">
    <citation type="journal article" date="2012" name="Genes Dev.">
        <title>A molecular wound response program associated with regeneration initiation in planarians.</title>
        <authorList>
            <person name="Wenemoser D."/>
            <person name="Lapan S.W."/>
            <person name="Wilkinson A.W."/>
            <person name="Bell G.W."/>
            <person name="Reddien P.W."/>
        </authorList>
    </citation>
    <scope>NUCLEOTIDE SEQUENCE</scope>
</reference>